<reference evidence="2" key="2">
    <citation type="submission" date="2015-03" db="EMBL/GenBank/DDBJ databases">
        <authorList>
            <person name="Chow C.-E.T."/>
            <person name="Winget D.M."/>
            <person name="White R.A.III."/>
            <person name="Hallam S.J."/>
            <person name="Suttle C.A."/>
        </authorList>
    </citation>
    <scope>NUCLEOTIDE SEQUENCE</scope>
    <source>
        <strain evidence="2">Oxic1_5</strain>
    </source>
</reference>
<organism evidence="2">
    <name type="scientific">uncultured marine virus</name>
    <dbReference type="NCBI Taxonomy" id="186617"/>
    <lineage>
        <taxon>Viruses</taxon>
        <taxon>environmental samples</taxon>
    </lineage>
</organism>
<dbReference type="PANTHER" id="PTHR43685">
    <property type="entry name" value="GLYCOSYLTRANSFERASE"/>
    <property type="match status" value="1"/>
</dbReference>
<protein>
    <submittedName>
        <fullName evidence="2">Glycosyl transferase family 2</fullName>
    </submittedName>
</protein>
<reference evidence="2" key="1">
    <citation type="journal article" date="2015" name="Front. Microbiol.">
        <title>Combining genomic sequencing methods to explore viral diversity and reveal potential virus-host interactions.</title>
        <authorList>
            <person name="Chow C.E."/>
            <person name="Winget D.M."/>
            <person name="White R.A.III."/>
            <person name="Hallam S.J."/>
            <person name="Suttle C.A."/>
        </authorList>
    </citation>
    <scope>NUCLEOTIDE SEQUENCE</scope>
    <source>
        <strain evidence="2">Oxic1_5</strain>
    </source>
</reference>
<dbReference type="GO" id="GO:0016740">
    <property type="term" value="F:transferase activity"/>
    <property type="evidence" value="ECO:0007669"/>
    <property type="project" value="UniProtKB-KW"/>
</dbReference>
<dbReference type="EMBL" id="KR029600">
    <property type="protein sequence ID" value="AKH47997.1"/>
    <property type="molecule type" value="Genomic_DNA"/>
</dbReference>
<feature type="domain" description="Glycosyltransferase 2-like" evidence="1">
    <location>
        <begin position="6"/>
        <end position="170"/>
    </location>
</feature>
<dbReference type="InterPro" id="IPR050834">
    <property type="entry name" value="Glycosyltransf_2"/>
</dbReference>
<evidence type="ECO:0000313" key="2">
    <source>
        <dbReference type="EMBL" id="AKH47997.1"/>
    </source>
</evidence>
<dbReference type="InterPro" id="IPR029044">
    <property type="entry name" value="Nucleotide-diphossugar_trans"/>
</dbReference>
<dbReference type="InterPro" id="IPR001173">
    <property type="entry name" value="Glyco_trans_2-like"/>
</dbReference>
<name>A0A0F7L9E2_9VIRU</name>
<proteinExistence type="predicted"/>
<dbReference type="SUPFAM" id="SSF53448">
    <property type="entry name" value="Nucleotide-diphospho-sugar transferases"/>
    <property type="match status" value="1"/>
</dbReference>
<dbReference type="Gene3D" id="3.90.550.10">
    <property type="entry name" value="Spore Coat Polysaccharide Biosynthesis Protein SpsA, Chain A"/>
    <property type="match status" value="1"/>
</dbReference>
<dbReference type="Pfam" id="PF00535">
    <property type="entry name" value="Glycos_transf_2"/>
    <property type="match status" value="1"/>
</dbReference>
<accession>A0A0F7L9E2</accession>
<evidence type="ECO:0000259" key="1">
    <source>
        <dbReference type="Pfam" id="PF00535"/>
    </source>
</evidence>
<dbReference type="PANTHER" id="PTHR43685:SF2">
    <property type="entry name" value="GLYCOSYLTRANSFERASE 2-LIKE DOMAIN-CONTAINING PROTEIN"/>
    <property type="match status" value="1"/>
</dbReference>
<sequence length="220" mass="25377">MTITVNIMSYRYGHLVAQAVDSVLSQTVKPAAIRVYDDGVGDCSFIKDIYPEVELIERPKNLGTTKNFQDALERTETDYVMFLGADNYLRQDALEILTKGLNEDIVGYDVALTGELSDKFRQLVGAYERREGYPIWKFNIPDNQKDKIKRINEINFIHGSALYRVAKAKESGYIQLGDSSNPQEDWGLFKEMLKNGAIHKHIEEPLLYYRRHKENFIKNF</sequence>
<keyword evidence="2" id="KW-0808">Transferase</keyword>